<feature type="compositionally biased region" description="Polar residues" evidence="1">
    <location>
        <begin position="111"/>
        <end position="120"/>
    </location>
</feature>
<evidence type="ECO:0000313" key="2">
    <source>
        <dbReference type="EMBL" id="GFY70324.1"/>
    </source>
</evidence>
<proteinExistence type="predicted"/>
<feature type="compositionally biased region" description="Basic and acidic residues" evidence="1">
    <location>
        <begin position="59"/>
        <end position="70"/>
    </location>
</feature>
<accession>A0A8X7CFG9</accession>
<gene>
    <name evidence="2" type="ORF">TNIN_282901</name>
</gene>
<sequence>MSVSGSVLASQGLASQGQGHDGRSAKSRPLEKLIWKKKRTAPPSLQSGSQTKRKPRGCRSKEGLKSRDESSTEEPGSRAGVSKRQEEPGRTSPYPLRSGAGSRRRQGEGAATTSKALQFA</sequence>
<protein>
    <submittedName>
        <fullName evidence="2">Uncharacterized protein</fullName>
    </submittedName>
</protein>
<feature type="region of interest" description="Disordered" evidence="1">
    <location>
        <begin position="1"/>
        <end position="120"/>
    </location>
</feature>
<feature type="compositionally biased region" description="Basic and acidic residues" evidence="1">
    <location>
        <begin position="20"/>
        <end position="34"/>
    </location>
</feature>
<reference evidence="2" key="1">
    <citation type="submission" date="2020-08" db="EMBL/GenBank/DDBJ databases">
        <title>Multicomponent nature underlies the extraordinary mechanical properties of spider dragline silk.</title>
        <authorList>
            <person name="Kono N."/>
            <person name="Nakamura H."/>
            <person name="Mori M."/>
            <person name="Yoshida Y."/>
            <person name="Ohtoshi R."/>
            <person name="Malay A.D."/>
            <person name="Moran D.A.P."/>
            <person name="Tomita M."/>
            <person name="Numata K."/>
            <person name="Arakawa K."/>
        </authorList>
    </citation>
    <scope>NUCLEOTIDE SEQUENCE</scope>
</reference>
<feature type="compositionally biased region" description="Polar residues" evidence="1">
    <location>
        <begin position="1"/>
        <end position="18"/>
    </location>
</feature>
<dbReference type="Proteomes" id="UP000886998">
    <property type="component" value="Unassembled WGS sequence"/>
</dbReference>
<dbReference type="AlphaFoldDB" id="A0A8X7CFG9"/>
<dbReference type="EMBL" id="BMAV01018189">
    <property type="protein sequence ID" value="GFY70324.1"/>
    <property type="molecule type" value="Genomic_DNA"/>
</dbReference>
<name>A0A8X7CFG9_9ARAC</name>
<comment type="caution">
    <text evidence="2">The sequence shown here is derived from an EMBL/GenBank/DDBJ whole genome shotgun (WGS) entry which is preliminary data.</text>
</comment>
<evidence type="ECO:0000313" key="3">
    <source>
        <dbReference type="Proteomes" id="UP000886998"/>
    </source>
</evidence>
<evidence type="ECO:0000256" key="1">
    <source>
        <dbReference type="SAM" id="MobiDB-lite"/>
    </source>
</evidence>
<organism evidence="2 3">
    <name type="scientific">Trichonephila inaurata madagascariensis</name>
    <dbReference type="NCBI Taxonomy" id="2747483"/>
    <lineage>
        <taxon>Eukaryota</taxon>
        <taxon>Metazoa</taxon>
        <taxon>Ecdysozoa</taxon>
        <taxon>Arthropoda</taxon>
        <taxon>Chelicerata</taxon>
        <taxon>Arachnida</taxon>
        <taxon>Araneae</taxon>
        <taxon>Araneomorphae</taxon>
        <taxon>Entelegynae</taxon>
        <taxon>Araneoidea</taxon>
        <taxon>Nephilidae</taxon>
        <taxon>Trichonephila</taxon>
        <taxon>Trichonephila inaurata</taxon>
    </lineage>
</organism>
<keyword evidence="3" id="KW-1185">Reference proteome</keyword>